<reference evidence="4" key="1">
    <citation type="submission" date="2023-01" db="EMBL/GenBank/DDBJ databases">
        <title>Complete genome sequence of Planctobacterium marinum strain Dej080120_11.</title>
        <authorList>
            <person name="Ueki S."/>
            <person name="Maruyama F."/>
        </authorList>
    </citation>
    <scope>NUCLEOTIDE SEQUENCE</scope>
    <source>
        <strain evidence="4">Dej080120_11</strain>
    </source>
</reference>
<evidence type="ECO:0000256" key="1">
    <source>
        <dbReference type="SAM" id="MobiDB-lite"/>
    </source>
</evidence>
<dbReference type="Gene3D" id="3.30.70.1070">
    <property type="entry name" value="Sporulation related repeat"/>
    <property type="match status" value="1"/>
</dbReference>
<evidence type="ECO:0000313" key="4">
    <source>
        <dbReference type="EMBL" id="BDX08656.1"/>
    </source>
</evidence>
<dbReference type="InterPro" id="IPR052521">
    <property type="entry name" value="Cell_div_SPOR-domain"/>
</dbReference>
<dbReference type="Proteomes" id="UP001333710">
    <property type="component" value="Chromosome"/>
</dbReference>
<dbReference type="AlphaFoldDB" id="A0AA48KRA6"/>
<dbReference type="KEGG" id="pmaw:MACH26_41770"/>
<name>A0AA48KRA6_9ALTE</name>
<evidence type="ECO:0000256" key="2">
    <source>
        <dbReference type="SAM" id="Phobius"/>
    </source>
</evidence>
<feature type="compositionally biased region" description="Basic and acidic residues" evidence="1">
    <location>
        <begin position="1"/>
        <end position="13"/>
    </location>
</feature>
<proteinExistence type="predicted"/>
<dbReference type="PANTHER" id="PTHR38687:SF2">
    <property type="entry name" value="CELL DIVISION PROTEIN FTSN"/>
    <property type="match status" value="1"/>
</dbReference>
<dbReference type="PANTHER" id="PTHR38687">
    <property type="entry name" value="CELL DIVISION PROTEIN DEDD-RELATED"/>
    <property type="match status" value="1"/>
</dbReference>
<sequence length="206" mass="23400">MAPKDYVARDRVPPKKTTKTKPAPKKRASSPRSKSGGSAAPAAVQHASSDQATPWFRIVFTLAVVMGFGVFLWNIKDASEGNKATVQKQETAVKKEDELPEAPKEEWEFMTTLTDPDYEVEVDLPEETHTSTQEYILQCGSFRKQEQAESMRARIAFQGIESNIKESNGQNGRWYRVVMGPYERKRMAEKDRHTLQRAGFTTCRIW</sequence>
<keyword evidence="2" id="KW-0472">Membrane</keyword>
<feature type="transmembrane region" description="Helical" evidence="2">
    <location>
        <begin position="55"/>
        <end position="75"/>
    </location>
</feature>
<feature type="compositionally biased region" description="Low complexity" evidence="1">
    <location>
        <begin position="30"/>
        <end position="43"/>
    </location>
</feature>
<evidence type="ECO:0000259" key="3">
    <source>
        <dbReference type="PROSITE" id="PS51724"/>
    </source>
</evidence>
<dbReference type="RefSeq" id="WP_338294720.1">
    <property type="nucleotide sequence ID" value="NZ_AP027272.1"/>
</dbReference>
<protein>
    <submittedName>
        <fullName evidence="4">Cell division protein FtsN</fullName>
    </submittedName>
</protein>
<accession>A0AA48KRA6</accession>
<dbReference type="PROSITE" id="PS51724">
    <property type="entry name" value="SPOR"/>
    <property type="match status" value="1"/>
</dbReference>
<dbReference type="Pfam" id="PF05036">
    <property type="entry name" value="SPOR"/>
    <property type="match status" value="1"/>
</dbReference>
<dbReference type="GO" id="GO:0042834">
    <property type="term" value="F:peptidoglycan binding"/>
    <property type="evidence" value="ECO:0007669"/>
    <property type="project" value="InterPro"/>
</dbReference>
<feature type="region of interest" description="Disordered" evidence="1">
    <location>
        <begin position="1"/>
        <end position="47"/>
    </location>
</feature>
<dbReference type="EMBL" id="AP027272">
    <property type="protein sequence ID" value="BDX08656.1"/>
    <property type="molecule type" value="Genomic_DNA"/>
</dbReference>
<dbReference type="SUPFAM" id="SSF110997">
    <property type="entry name" value="Sporulation related repeat"/>
    <property type="match status" value="1"/>
</dbReference>
<organism evidence="4 5">
    <name type="scientific">Planctobacterium marinum</name>
    <dbReference type="NCBI Taxonomy" id="1631968"/>
    <lineage>
        <taxon>Bacteria</taxon>
        <taxon>Pseudomonadati</taxon>
        <taxon>Pseudomonadota</taxon>
        <taxon>Gammaproteobacteria</taxon>
        <taxon>Alteromonadales</taxon>
        <taxon>Alteromonadaceae</taxon>
        <taxon>Planctobacterium</taxon>
    </lineage>
</organism>
<keyword evidence="2" id="KW-0812">Transmembrane</keyword>
<feature type="compositionally biased region" description="Basic residues" evidence="1">
    <location>
        <begin position="14"/>
        <end position="29"/>
    </location>
</feature>
<evidence type="ECO:0000313" key="5">
    <source>
        <dbReference type="Proteomes" id="UP001333710"/>
    </source>
</evidence>
<dbReference type="GO" id="GO:0051301">
    <property type="term" value="P:cell division"/>
    <property type="evidence" value="ECO:0007669"/>
    <property type="project" value="UniProtKB-KW"/>
</dbReference>
<keyword evidence="4" id="KW-0131">Cell cycle</keyword>
<dbReference type="InterPro" id="IPR007730">
    <property type="entry name" value="SPOR-like_dom"/>
</dbReference>
<dbReference type="InterPro" id="IPR036680">
    <property type="entry name" value="SPOR-like_sf"/>
</dbReference>
<keyword evidence="4" id="KW-0132">Cell division</keyword>
<feature type="domain" description="SPOR" evidence="3">
    <location>
        <begin position="129"/>
        <end position="206"/>
    </location>
</feature>
<gene>
    <name evidence="4" type="ORF">MACH26_41770</name>
</gene>
<keyword evidence="5" id="KW-1185">Reference proteome</keyword>
<keyword evidence="2" id="KW-1133">Transmembrane helix</keyword>